<evidence type="ECO:0000259" key="2">
    <source>
        <dbReference type="Pfam" id="PF00078"/>
    </source>
</evidence>
<keyword evidence="3" id="KW-0695">RNA-directed DNA polymerase</keyword>
<dbReference type="InterPro" id="IPR051083">
    <property type="entry name" value="GrpII_Intron_Splice-Mob/Def"/>
</dbReference>
<feature type="non-terminal residue" evidence="3">
    <location>
        <position position="177"/>
    </location>
</feature>
<dbReference type="Pfam" id="PF00078">
    <property type="entry name" value="RVT_1"/>
    <property type="match status" value="1"/>
</dbReference>
<evidence type="ECO:0000256" key="1">
    <source>
        <dbReference type="ARBA" id="ARBA00034120"/>
    </source>
</evidence>
<protein>
    <submittedName>
        <fullName evidence="3">Reverse transcriptase domain-containing protein</fullName>
    </submittedName>
</protein>
<dbReference type="RefSeq" id="WP_379681958.1">
    <property type="nucleotide sequence ID" value="NZ_JBHLWP010000050.1"/>
</dbReference>
<comment type="similarity">
    <text evidence="1">Belongs to the bacterial reverse transcriptase family.</text>
</comment>
<keyword evidence="3" id="KW-0548">Nucleotidyltransferase</keyword>
<dbReference type="CDD" id="cd01651">
    <property type="entry name" value="RT_G2_intron"/>
    <property type="match status" value="1"/>
</dbReference>
<proteinExistence type="inferred from homology"/>
<gene>
    <name evidence="3" type="ORF">ACFFJK_22805</name>
</gene>
<feature type="domain" description="Reverse transcriptase" evidence="2">
    <location>
        <begin position="85"/>
        <end position="174"/>
    </location>
</feature>
<evidence type="ECO:0000313" key="4">
    <source>
        <dbReference type="Proteomes" id="UP001589773"/>
    </source>
</evidence>
<comment type="caution">
    <text evidence="3">The sequence shown here is derived from an EMBL/GenBank/DDBJ whole genome shotgun (WGS) entry which is preliminary data.</text>
</comment>
<dbReference type="PANTHER" id="PTHR34047">
    <property type="entry name" value="NUCLEAR INTRON MATURASE 1, MITOCHONDRIAL-RELATED"/>
    <property type="match status" value="1"/>
</dbReference>
<reference evidence="3 4" key="1">
    <citation type="submission" date="2024-09" db="EMBL/GenBank/DDBJ databases">
        <authorList>
            <person name="Sun Q."/>
            <person name="Mori K."/>
        </authorList>
    </citation>
    <scope>NUCLEOTIDE SEQUENCE [LARGE SCALE GENOMIC DNA]</scope>
    <source>
        <strain evidence="3 4">CCM 7792</strain>
    </source>
</reference>
<dbReference type="InterPro" id="IPR000477">
    <property type="entry name" value="RT_dom"/>
</dbReference>
<dbReference type="Proteomes" id="UP001589773">
    <property type="component" value="Unassembled WGS sequence"/>
</dbReference>
<dbReference type="EMBL" id="JBHLWP010000050">
    <property type="protein sequence ID" value="MFC0254713.1"/>
    <property type="molecule type" value="Genomic_DNA"/>
</dbReference>
<organism evidence="3 4">
    <name type="scientific">Massilia consociata</name>
    <dbReference type="NCBI Taxonomy" id="760117"/>
    <lineage>
        <taxon>Bacteria</taxon>
        <taxon>Pseudomonadati</taxon>
        <taxon>Pseudomonadota</taxon>
        <taxon>Betaproteobacteria</taxon>
        <taxon>Burkholderiales</taxon>
        <taxon>Oxalobacteraceae</taxon>
        <taxon>Telluria group</taxon>
        <taxon>Massilia</taxon>
    </lineage>
</organism>
<accession>A0ABV6FME0</accession>
<evidence type="ECO:0000313" key="3">
    <source>
        <dbReference type="EMBL" id="MFC0254713.1"/>
    </source>
</evidence>
<feature type="non-terminal residue" evidence="3">
    <location>
        <position position="1"/>
    </location>
</feature>
<keyword evidence="3" id="KW-0808">Transferase</keyword>
<dbReference type="InterPro" id="IPR043502">
    <property type="entry name" value="DNA/RNA_pol_sf"/>
</dbReference>
<name>A0ABV6FME0_9BURK</name>
<dbReference type="PANTHER" id="PTHR34047:SF8">
    <property type="entry name" value="PROTEIN YKFC"/>
    <property type="match status" value="1"/>
</dbReference>
<sequence length="177" mass="19653">DAFSDEAFCPRHAIGGTGSALLQAALTTENLRRAFKRVRANKGAAGVDGLGIDQTSLLLATEWPRIRERLLTGTYRPSPVRRVTIPKPDGGERELGIPTVTDRLIQQALLQVLQPILDPTFSEHSYGFRPGRRAQDAVLAAQAYVQSGLRIVVDVDLSKFFDRVNHDILIDRLRKRI</sequence>
<keyword evidence="4" id="KW-1185">Reference proteome</keyword>
<dbReference type="GO" id="GO:0003964">
    <property type="term" value="F:RNA-directed DNA polymerase activity"/>
    <property type="evidence" value="ECO:0007669"/>
    <property type="project" value="UniProtKB-KW"/>
</dbReference>
<dbReference type="SUPFAM" id="SSF56672">
    <property type="entry name" value="DNA/RNA polymerases"/>
    <property type="match status" value="1"/>
</dbReference>